<dbReference type="RefSeq" id="WP_264794957.1">
    <property type="nucleotide sequence ID" value="NZ_BRVS01000005.1"/>
</dbReference>
<evidence type="ECO:0000256" key="1">
    <source>
        <dbReference type="SAM" id="MobiDB-lite"/>
    </source>
</evidence>
<gene>
    <name evidence="2" type="ORF">AHIS1636_12420</name>
</gene>
<evidence type="ECO:0000313" key="2">
    <source>
        <dbReference type="EMBL" id="GLB66803.1"/>
    </source>
</evidence>
<organism evidence="2 3">
    <name type="scientific">Arthrobacter mangrovi</name>
    <dbReference type="NCBI Taxonomy" id="2966350"/>
    <lineage>
        <taxon>Bacteria</taxon>
        <taxon>Bacillati</taxon>
        <taxon>Actinomycetota</taxon>
        <taxon>Actinomycetes</taxon>
        <taxon>Micrococcales</taxon>
        <taxon>Micrococcaceae</taxon>
        <taxon>Arthrobacter</taxon>
    </lineage>
</organism>
<feature type="region of interest" description="Disordered" evidence="1">
    <location>
        <begin position="1"/>
        <end position="21"/>
    </location>
</feature>
<sequence length="109" mass="12661">MPRSNRPRRRPAQPSGKWSRGAELDLERARFGIPERQSAPDGEWNVRRITQRNAVKDYSCPGCGLTIAPGVEHVVAWREDSLFGAEAALSERRHWHHHCWKTRSFRYRG</sequence>
<proteinExistence type="predicted"/>
<comment type="caution">
    <text evidence="2">The sequence shown here is derived from an EMBL/GenBank/DDBJ whole genome shotgun (WGS) entry which is preliminary data.</text>
</comment>
<reference evidence="2 3" key="1">
    <citation type="journal article" date="2023" name="Int. J. Syst. Evol. Microbiol.">
        <title>Arthrobacter mangrovi sp. nov., an actinobacterium isolated from the rhizosphere of a mangrove.</title>
        <authorList>
            <person name="Hamada M."/>
            <person name="Saitou S."/>
            <person name="Enomoto N."/>
            <person name="Nanri K."/>
            <person name="Hidaka K."/>
            <person name="Miura T."/>
            <person name="Tamura T."/>
        </authorList>
    </citation>
    <scope>NUCLEOTIDE SEQUENCE [LARGE SCALE GENOMIC DNA]</scope>
    <source>
        <strain evidence="2 3">NBRC 112813</strain>
    </source>
</reference>
<keyword evidence="3" id="KW-1185">Reference proteome</keyword>
<evidence type="ECO:0008006" key="4">
    <source>
        <dbReference type="Google" id="ProtNLM"/>
    </source>
</evidence>
<evidence type="ECO:0000313" key="3">
    <source>
        <dbReference type="Proteomes" id="UP001209654"/>
    </source>
</evidence>
<feature type="compositionally biased region" description="Basic residues" evidence="1">
    <location>
        <begin position="1"/>
        <end position="11"/>
    </location>
</feature>
<name>A0ABQ5MS62_9MICC</name>
<dbReference type="EMBL" id="BRVS01000005">
    <property type="protein sequence ID" value="GLB66803.1"/>
    <property type="molecule type" value="Genomic_DNA"/>
</dbReference>
<accession>A0ABQ5MS62</accession>
<dbReference type="Proteomes" id="UP001209654">
    <property type="component" value="Unassembled WGS sequence"/>
</dbReference>
<protein>
    <recommendedName>
        <fullName evidence="4">ATP/GTP-binding protein</fullName>
    </recommendedName>
</protein>